<protein>
    <submittedName>
        <fullName evidence="2">Uncharacterized protein</fullName>
    </submittedName>
</protein>
<evidence type="ECO:0000313" key="2">
    <source>
        <dbReference type="EMBL" id="CAG7878974.1"/>
    </source>
</evidence>
<feature type="compositionally biased region" description="Low complexity" evidence="1">
    <location>
        <begin position="44"/>
        <end position="58"/>
    </location>
</feature>
<sequence length="64" mass="7426">MSIKHTFPSDYICFQSWLHEGITKENLFNSWKVIVPMLSLSTYSTKRTSSPSSISMPTRLQERT</sequence>
<proteinExistence type="predicted"/>
<gene>
    <name evidence="2" type="ORF">BRAPAZ1V2_A03P03170.2</name>
</gene>
<feature type="region of interest" description="Disordered" evidence="1">
    <location>
        <begin position="44"/>
        <end position="64"/>
    </location>
</feature>
<evidence type="ECO:0000313" key="3">
    <source>
        <dbReference type="Proteomes" id="UP000694005"/>
    </source>
</evidence>
<dbReference type="EMBL" id="LS974619">
    <property type="protein sequence ID" value="CAG7878974.1"/>
    <property type="molecule type" value="Genomic_DNA"/>
</dbReference>
<dbReference type="AlphaFoldDB" id="A0A8D9DNR2"/>
<dbReference type="Proteomes" id="UP000694005">
    <property type="component" value="Chromosome A03"/>
</dbReference>
<evidence type="ECO:0000256" key="1">
    <source>
        <dbReference type="SAM" id="MobiDB-lite"/>
    </source>
</evidence>
<accession>A0A8D9DNR2</accession>
<organism evidence="2 3">
    <name type="scientific">Brassica campestris</name>
    <name type="common">Field mustard</name>
    <dbReference type="NCBI Taxonomy" id="3711"/>
    <lineage>
        <taxon>Eukaryota</taxon>
        <taxon>Viridiplantae</taxon>
        <taxon>Streptophyta</taxon>
        <taxon>Embryophyta</taxon>
        <taxon>Tracheophyta</taxon>
        <taxon>Spermatophyta</taxon>
        <taxon>Magnoliopsida</taxon>
        <taxon>eudicotyledons</taxon>
        <taxon>Gunneridae</taxon>
        <taxon>Pentapetalae</taxon>
        <taxon>rosids</taxon>
        <taxon>malvids</taxon>
        <taxon>Brassicales</taxon>
        <taxon>Brassicaceae</taxon>
        <taxon>Brassiceae</taxon>
        <taxon>Brassica</taxon>
    </lineage>
</organism>
<reference evidence="2 3" key="1">
    <citation type="submission" date="2021-07" db="EMBL/GenBank/DDBJ databases">
        <authorList>
            <consortium name="Genoscope - CEA"/>
            <person name="William W."/>
        </authorList>
    </citation>
    <scope>NUCLEOTIDE SEQUENCE [LARGE SCALE GENOMIC DNA]</scope>
</reference>
<dbReference type="Gramene" id="A03p03170.2_BraZ1">
    <property type="protein sequence ID" value="A03p03170.2_BraZ1.CDS.1"/>
    <property type="gene ID" value="A03g03170.2_BraZ1"/>
</dbReference>
<name>A0A8D9DNR2_BRACM</name>